<dbReference type="SUPFAM" id="SSF52833">
    <property type="entry name" value="Thioredoxin-like"/>
    <property type="match status" value="1"/>
</dbReference>
<dbReference type="Gene3D" id="3.40.30.10">
    <property type="entry name" value="Glutaredoxin"/>
    <property type="match status" value="1"/>
</dbReference>
<dbReference type="InterPro" id="IPR013766">
    <property type="entry name" value="Thioredoxin_domain"/>
</dbReference>
<gene>
    <name evidence="2" type="ORF">AXI58_10610</name>
</gene>
<dbReference type="OrthoDB" id="9814618at2"/>
<dbReference type="InterPro" id="IPR036249">
    <property type="entry name" value="Thioredoxin-like_sf"/>
</dbReference>
<organism evidence="2 3">
    <name type="scientific">Bacillus nakamurai</name>
    <dbReference type="NCBI Taxonomy" id="1793963"/>
    <lineage>
        <taxon>Bacteria</taxon>
        <taxon>Bacillati</taxon>
        <taxon>Bacillota</taxon>
        <taxon>Bacilli</taxon>
        <taxon>Bacillales</taxon>
        <taxon>Bacillaceae</taxon>
        <taxon>Bacillus</taxon>
    </lineage>
</organism>
<protein>
    <submittedName>
        <fullName evidence="2">NrdH-redoxin</fullName>
    </submittedName>
</protein>
<dbReference type="AlphaFoldDB" id="A0A150FB03"/>
<reference evidence="3" key="1">
    <citation type="submission" date="2016-02" db="EMBL/GenBank/DDBJ databases">
        <authorList>
            <person name="Dunlap C."/>
        </authorList>
    </citation>
    <scope>NUCLEOTIDE SEQUENCE [LARGE SCALE GENOMIC DNA]</scope>
    <source>
        <strain evidence="3">NRRL B-41092</strain>
    </source>
</reference>
<dbReference type="Proteomes" id="UP000075430">
    <property type="component" value="Unassembled WGS sequence"/>
</dbReference>
<keyword evidence="3" id="KW-1185">Reference proteome</keyword>
<evidence type="ECO:0000313" key="2">
    <source>
        <dbReference type="EMBL" id="KXZ22427.1"/>
    </source>
</evidence>
<feature type="domain" description="Thioredoxin" evidence="1">
    <location>
        <begin position="3"/>
        <end position="77"/>
    </location>
</feature>
<name>A0A150FB03_9BACI</name>
<evidence type="ECO:0000313" key="3">
    <source>
        <dbReference type="Proteomes" id="UP000075430"/>
    </source>
</evidence>
<dbReference type="CDD" id="cd02947">
    <property type="entry name" value="TRX_family"/>
    <property type="match status" value="1"/>
</dbReference>
<proteinExistence type="predicted"/>
<dbReference type="EMBL" id="LSBA01000005">
    <property type="protein sequence ID" value="KXZ22427.1"/>
    <property type="molecule type" value="Genomic_DNA"/>
</dbReference>
<sequence length="80" mass="9037">MKLIKLEQPNCNPCKMVSNYLNQAGVEYETVDVTQNPDVGAQFEVMGVPVTILLNEQGEEIKRSIGFKPEELDELLKELQ</sequence>
<accession>A0A150FB03</accession>
<dbReference type="Pfam" id="PF00085">
    <property type="entry name" value="Thioredoxin"/>
    <property type="match status" value="1"/>
</dbReference>
<dbReference type="RefSeq" id="WP_061520770.1">
    <property type="nucleotide sequence ID" value="NZ_JARLZY010000019.1"/>
</dbReference>
<dbReference type="STRING" id="1793963.AXI58_10610"/>
<comment type="caution">
    <text evidence="2">The sequence shown here is derived from an EMBL/GenBank/DDBJ whole genome shotgun (WGS) entry which is preliminary data.</text>
</comment>
<evidence type="ECO:0000259" key="1">
    <source>
        <dbReference type="Pfam" id="PF00085"/>
    </source>
</evidence>